<accession>A0A9D1SF63</accession>
<evidence type="ECO:0000313" key="6">
    <source>
        <dbReference type="Proteomes" id="UP000824109"/>
    </source>
</evidence>
<dbReference type="PANTHER" id="PTHR11545">
    <property type="entry name" value="RIBOSOMAL PROTEIN L13"/>
    <property type="match status" value="1"/>
</dbReference>
<dbReference type="GO" id="GO:0003729">
    <property type="term" value="F:mRNA binding"/>
    <property type="evidence" value="ECO:0007669"/>
    <property type="project" value="TreeGrafter"/>
</dbReference>
<comment type="similarity">
    <text evidence="1 4">Belongs to the universal ribosomal protein uL13 family.</text>
</comment>
<reference evidence="5" key="1">
    <citation type="submission" date="2020-10" db="EMBL/GenBank/DDBJ databases">
        <authorList>
            <person name="Gilroy R."/>
        </authorList>
    </citation>
    <scope>NUCLEOTIDE SEQUENCE</scope>
    <source>
        <strain evidence="5">USAMLcec3-3695</strain>
    </source>
</reference>
<keyword evidence="2 4" id="KW-0689">Ribosomal protein</keyword>
<dbReference type="InterPro" id="IPR005822">
    <property type="entry name" value="Ribosomal_uL13"/>
</dbReference>
<reference evidence="5" key="2">
    <citation type="journal article" date="2021" name="PeerJ">
        <title>Extensive microbial diversity within the chicken gut microbiome revealed by metagenomics and culture.</title>
        <authorList>
            <person name="Gilroy R."/>
            <person name="Ravi A."/>
            <person name="Getino M."/>
            <person name="Pursley I."/>
            <person name="Horton D.L."/>
            <person name="Alikhan N.F."/>
            <person name="Baker D."/>
            <person name="Gharbi K."/>
            <person name="Hall N."/>
            <person name="Watson M."/>
            <person name="Adriaenssens E.M."/>
            <person name="Foster-Nyarko E."/>
            <person name="Jarju S."/>
            <person name="Secka A."/>
            <person name="Antonio M."/>
            <person name="Oren A."/>
            <person name="Chaudhuri R.R."/>
            <person name="La Ragione R."/>
            <person name="Hildebrand F."/>
            <person name="Pallen M.J."/>
        </authorList>
    </citation>
    <scope>NUCLEOTIDE SEQUENCE</scope>
    <source>
        <strain evidence="5">USAMLcec3-3695</strain>
    </source>
</reference>
<dbReference type="InterPro" id="IPR036899">
    <property type="entry name" value="Ribosomal_uL13_sf"/>
</dbReference>
<dbReference type="InterPro" id="IPR005823">
    <property type="entry name" value="Ribosomal_uL13_bac-type"/>
</dbReference>
<dbReference type="AlphaFoldDB" id="A0A9D1SF63"/>
<dbReference type="NCBIfam" id="TIGR01066">
    <property type="entry name" value="rplM_bact"/>
    <property type="match status" value="1"/>
</dbReference>
<comment type="subunit">
    <text evidence="4">Part of the 50S ribosomal subunit.</text>
</comment>
<dbReference type="CDD" id="cd00392">
    <property type="entry name" value="Ribosomal_L13"/>
    <property type="match status" value="1"/>
</dbReference>
<proteinExistence type="inferred from homology"/>
<sequence length="148" mass="16559">MKPNSSYLQKPAEVDRKWYIIDAAGKPLGRVAAAAASILRGKHLPTFTPNVDCGDFVIIINAADAVLTGNKLNQKVRYYHTGWVGGLKEIHYNKLMAENPEKAMWYAVNGMLPNNSIGRKAITRLKVYKNDAHKHEAQKPVMWTGEIK</sequence>
<evidence type="ECO:0000256" key="3">
    <source>
        <dbReference type="ARBA" id="ARBA00023274"/>
    </source>
</evidence>
<dbReference type="GO" id="GO:0022625">
    <property type="term" value="C:cytosolic large ribosomal subunit"/>
    <property type="evidence" value="ECO:0007669"/>
    <property type="project" value="TreeGrafter"/>
</dbReference>
<gene>
    <name evidence="4 5" type="primary">rplM</name>
    <name evidence="5" type="ORF">IAA61_08185</name>
</gene>
<protein>
    <recommendedName>
        <fullName evidence="4">Large ribosomal subunit protein uL13</fullName>
    </recommendedName>
</protein>
<dbReference type="Pfam" id="PF00572">
    <property type="entry name" value="Ribosomal_L13"/>
    <property type="match status" value="1"/>
</dbReference>
<evidence type="ECO:0000313" key="5">
    <source>
        <dbReference type="EMBL" id="HIU57770.1"/>
    </source>
</evidence>
<dbReference type="GO" id="GO:0003735">
    <property type="term" value="F:structural constituent of ribosome"/>
    <property type="evidence" value="ECO:0007669"/>
    <property type="project" value="InterPro"/>
</dbReference>
<dbReference type="GO" id="GO:0017148">
    <property type="term" value="P:negative regulation of translation"/>
    <property type="evidence" value="ECO:0007669"/>
    <property type="project" value="TreeGrafter"/>
</dbReference>
<comment type="caution">
    <text evidence="5">The sequence shown here is derived from an EMBL/GenBank/DDBJ whole genome shotgun (WGS) entry which is preliminary data.</text>
</comment>
<keyword evidence="3 4" id="KW-0687">Ribonucleoprotein</keyword>
<evidence type="ECO:0000256" key="1">
    <source>
        <dbReference type="ARBA" id="ARBA00006227"/>
    </source>
</evidence>
<evidence type="ECO:0000256" key="4">
    <source>
        <dbReference type="HAMAP-Rule" id="MF_01366"/>
    </source>
</evidence>
<comment type="function">
    <text evidence="4">This protein is one of the early assembly proteins of the 50S ribosomal subunit, although it is not seen to bind rRNA by itself. It is important during the early stages of 50S assembly.</text>
</comment>
<dbReference type="HAMAP" id="MF_01366">
    <property type="entry name" value="Ribosomal_uL13"/>
    <property type="match status" value="1"/>
</dbReference>
<dbReference type="SUPFAM" id="SSF52161">
    <property type="entry name" value="Ribosomal protein L13"/>
    <property type="match status" value="1"/>
</dbReference>
<evidence type="ECO:0000256" key="2">
    <source>
        <dbReference type="ARBA" id="ARBA00022980"/>
    </source>
</evidence>
<dbReference type="Proteomes" id="UP000824109">
    <property type="component" value="Unassembled WGS sequence"/>
</dbReference>
<dbReference type="GO" id="GO:0006412">
    <property type="term" value="P:translation"/>
    <property type="evidence" value="ECO:0007669"/>
    <property type="project" value="UniProtKB-UniRule"/>
</dbReference>
<organism evidence="5 6">
    <name type="scientific">Candidatus Ornithomonoglobus merdipullorum</name>
    <dbReference type="NCBI Taxonomy" id="2840895"/>
    <lineage>
        <taxon>Bacteria</taxon>
        <taxon>Bacillati</taxon>
        <taxon>Bacillota</taxon>
        <taxon>Clostridia</taxon>
        <taxon>Candidatus Ornithomonoglobus</taxon>
    </lineage>
</organism>
<name>A0A9D1SF63_9FIRM</name>
<dbReference type="PIRSF" id="PIRSF002181">
    <property type="entry name" value="Ribosomal_L13"/>
    <property type="match status" value="1"/>
</dbReference>
<dbReference type="PANTHER" id="PTHR11545:SF2">
    <property type="entry name" value="LARGE RIBOSOMAL SUBUNIT PROTEIN UL13M"/>
    <property type="match status" value="1"/>
</dbReference>
<dbReference type="Gene3D" id="3.90.1180.10">
    <property type="entry name" value="Ribosomal protein L13"/>
    <property type="match status" value="1"/>
</dbReference>
<dbReference type="EMBL" id="DVNB01000085">
    <property type="protein sequence ID" value="HIU57770.1"/>
    <property type="molecule type" value="Genomic_DNA"/>
</dbReference>